<keyword evidence="2 6" id="KW-0963">Cytoplasm</keyword>
<dbReference type="PANTHER" id="PTHR28511">
    <property type="entry name" value="ENDONUCLEASE V"/>
    <property type="match status" value="1"/>
</dbReference>
<comment type="cofactor">
    <cofactor evidence="6">
        <name>Mg(2+)</name>
        <dbReference type="ChEBI" id="CHEBI:18420"/>
    </cofactor>
</comment>
<accession>A0ABQ1JHA8</accession>
<organism evidence="7 8">
    <name type="scientific">Flavobacterium suaedae</name>
    <dbReference type="NCBI Taxonomy" id="1767027"/>
    <lineage>
        <taxon>Bacteria</taxon>
        <taxon>Pseudomonadati</taxon>
        <taxon>Bacteroidota</taxon>
        <taxon>Flavobacteriia</taxon>
        <taxon>Flavobacteriales</taxon>
        <taxon>Flavobacteriaceae</taxon>
        <taxon>Flavobacterium</taxon>
    </lineage>
</organism>
<dbReference type="Pfam" id="PF04493">
    <property type="entry name" value="Endonuclease_5"/>
    <property type="match status" value="1"/>
</dbReference>
<evidence type="ECO:0000256" key="1">
    <source>
        <dbReference type="ARBA" id="ARBA00004496"/>
    </source>
</evidence>
<comment type="caution">
    <text evidence="7">The sequence shown here is derived from an EMBL/GenBank/DDBJ whole genome shotgun (WGS) entry which is preliminary data.</text>
</comment>
<keyword evidence="6" id="KW-0227">DNA damage</keyword>
<keyword evidence="3 6" id="KW-0540">Nuclease</keyword>
<dbReference type="EMBL" id="BMJE01000001">
    <property type="protein sequence ID" value="GGB66307.1"/>
    <property type="molecule type" value="Genomic_DNA"/>
</dbReference>
<evidence type="ECO:0000256" key="3">
    <source>
        <dbReference type="ARBA" id="ARBA00022722"/>
    </source>
</evidence>
<dbReference type="GO" id="GO:0004519">
    <property type="term" value="F:endonuclease activity"/>
    <property type="evidence" value="ECO:0007669"/>
    <property type="project" value="UniProtKB-KW"/>
</dbReference>
<keyword evidence="5 6" id="KW-0378">Hydrolase</keyword>
<evidence type="ECO:0000313" key="7">
    <source>
        <dbReference type="EMBL" id="GGB66307.1"/>
    </source>
</evidence>
<feature type="site" description="Interaction with target DNA" evidence="6">
    <location>
        <position position="77"/>
    </location>
</feature>
<gene>
    <name evidence="6 7" type="primary">nfi</name>
    <name evidence="7" type="ORF">GCM10007424_02820</name>
</gene>
<comment type="similarity">
    <text evidence="6">Belongs to the endonuclease V family.</text>
</comment>
<proteinExistence type="inferred from homology"/>
<feature type="binding site" evidence="6">
    <location>
        <position position="39"/>
    </location>
    <ligand>
        <name>Mg(2+)</name>
        <dbReference type="ChEBI" id="CHEBI:18420"/>
    </ligand>
</feature>
<dbReference type="NCBIfam" id="NF008629">
    <property type="entry name" value="PRK11617.1"/>
    <property type="match status" value="1"/>
</dbReference>
<dbReference type="InterPro" id="IPR007581">
    <property type="entry name" value="Endonuclease-V"/>
</dbReference>
<keyword evidence="6" id="KW-0234">DNA repair</keyword>
<dbReference type="EC" id="3.1.21.7" evidence="6"/>
<name>A0ABQ1JHA8_9FLAO</name>
<dbReference type="CDD" id="cd06559">
    <property type="entry name" value="Endonuclease_V"/>
    <property type="match status" value="1"/>
</dbReference>
<dbReference type="RefSeq" id="WP_188619440.1">
    <property type="nucleotide sequence ID" value="NZ_BMJE01000001.1"/>
</dbReference>
<keyword evidence="8" id="KW-1185">Reference proteome</keyword>
<evidence type="ECO:0000256" key="6">
    <source>
        <dbReference type="HAMAP-Rule" id="MF_00801"/>
    </source>
</evidence>
<evidence type="ECO:0000313" key="8">
    <source>
        <dbReference type="Proteomes" id="UP000615760"/>
    </source>
</evidence>
<comment type="subcellular location">
    <subcellularLocation>
        <location evidence="1 6">Cytoplasm</location>
    </subcellularLocation>
</comment>
<evidence type="ECO:0000256" key="4">
    <source>
        <dbReference type="ARBA" id="ARBA00022759"/>
    </source>
</evidence>
<reference evidence="8" key="1">
    <citation type="journal article" date="2019" name="Int. J. Syst. Evol. Microbiol.">
        <title>The Global Catalogue of Microorganisms (GCM) 10K type strain sequencing project: providing services to taxonomists for standard genome sequencing and annotation.</title>
        <authorList>
            <consortium name="The Broad Institute Genomics Platform"/>
            <consortium name="The Broad Institute Genome Sequencing Center for Infectious Disease"/>
            <person name="Wu L."/>
            <person name="Ma J."/>
        </authorList>
    </citation>
    <scope>NUCLEOTIDE SEQUENCE [LARGE SCALE GENOMIC DNA]</scope>
    <source>
        <strain evidence="8">CGMCC 1.15461</strain>
    </source>
</reference>
<dbReference type="Proteomes" id="UP000615760">
    <property type="component" value="Unassembled WGS sequence"/>
</dbReference>
<keyword evidence="6" id="KW-0479">Metal-binding</keyword>
<evidence type="ECO:0000256" key="5">
    <source>
        <dbReference type="ARBA" id="ARBA00022801"/>
    </source>
</evidence>
<keyword evidence="4 6" id="KW-0255">Endonuclease</keyword>
<keyword evidence="6" id="KW-0460">Magnesium</keyword>
<sequence length="236" mass="26517">MINYNNLSIPEATAIQEKLRKQLLLITKVENINTIAGADISHNKNTDTIYAGIVILSYPQMVLQSYSLVVTETKFPYVPQYLAFREVPALLEAWKQLPDKPDITVLDGQGITHQRRMGIASHFGIMADCATIGCAKKMLFGTHSPVGEKKYSSSPIYINNDITGYALRTKDNVKPVFISPGHKVSVPDSLNIMKKCVLRHRIPEPTRRAHEIVNKFRLGNLKEGVHFVDIQKSLFD</sequence>
<comment type="catalytic activity">
    <reaction evidence="6">
        <text>Endonucleolytic cleavage at apurinic or apyrimidinic sites to products with a 5'-phosphate.</text>
        <dbReference type="EC" id="3.1.21.7"/>
    </reaction>
</comment>
<dbReference type="HAMAP" id="MF_00801">
    <property type="entry name" value="Endonuclease_5"/>
    <property type="match status" value="1"/>
</dbReference>
<evidence type="ECO:0000256" key="2">
    <source>
        <dbReference type="ARBA" id="ARBA00022490"/>
    </source>
</evidence>
<comment type="function">
    <text evidence="6">DNA repair enzyme involved in the repair of deaminated bases. Selectively cleaves double-stranded DNA at the second phosphodiester bond 3' to a deoxyinosine leaving behind the intact lesion on the nicked DNA.</text>
</comment>
<dbReference type="Gene3D" id="3.30.2170.10">
    <property type="entry name" value="archaeoglobus fulgidus dsm 4304 superfamily"/>
    <property type="match status" value="1"/>
</dbReference>
<protein>
    <recommendedName>
        <fullName evidence="6">Endonuclease V</fullName>
        <ecNumber evidence="6">3.1.21.7</ecNumber>
    </recommendedName>
    <alternativeName>
        <fullName evidence="6">Deoxyinosine 3'endonuclease</fullName>
    </alternativeName>
    <alternativeName>
        <fullName evidence="6">Deoxyribonuclease V</fullName>
        <shortName evidence="6">DNase V</shortName>
    </alternativeName>
</protein>
<dbReference type="PANTHER" id="PTHR28511:SF1">
    <property type="entry name" value="ENDONUCLEASE V"/>
    <property type="match status" value="1"/>
</dbReference>
<feature type="binding site" evidence="6">
    <location>
        <position position="107"/>
    </location>
    <ligand>
        <name>Mg(2+)</name>
        <dbReference type="ChEBI" id="CHEBI:18420"/>
    </ligand>
</feature>